<reference evidence="5 6" key="1">
    <citation type="submission" date="2019-09" db="EMBL/GenBank/DDBJ databases">
        <title>Phylogeny of genus Pseudoclavibacter and closely related genus.</title>
        <authorList>
            <person name="Li Y."/>
        </authorList>
    </citation>
    <scope>NUCLEOTIDE SEQUENCE [LARGE SCALE GENOMIC DNA]</scope>
    <source>
        <strain evidence="5 6">KCTC 13959</strain>
    </source>
</reference>
<feature type="domain" description="Glycosyltransferase subfamily 4-like N-terminal" evidence="4">
    <location>
        <begin position="15"/>
        <end position="209"/>
    </location>
</feature>
<dbReference type="Pfam" id="PF13579">
    <property type="entry name" value="Glyco_trans_4_4"/>
    <property type="match status" value="1"/>
</dbReference>
<dbReference type="InterPro" id="IPR028098">
    <property type="entry name" value="Glyco_trans_4-like_N"/>
</dbReference>
<accession>A0A7J5B7E1</accession>
<dbReference type="GO" id="GO:0016758">
    <property type="term" value="F:hexosyltransferase activity"/>
    <property type="evidence" value="ECO:0007669"/>
    <property type="project" value="TreeGrafter"/>
</dbReference>
<comment type="caution">
    <text evidence="5">The sequence shown here is derived from an EMBL/GenBank/DDBJ whole genome shotgun (WGS) entry which is preliminary data.</text>
</comment>
<dbReference type="AlphaFoldDB" id="A0A7J5B7E1"/>
<gene>
    <name evidence="5" type="ORF">F8O05_14155</name>
</gene>
<keyword evidence="2" id="KW-0328">Glycosyltransferase</keyword>
<dbReference type="Pfam" id="PF13692">
    <property type="entry name" value="Glyco_trans_1_4"/>
    <property type="match status" value="1"/>
</dbReference>
<protein>
    <recommendedName>
        <fullName evidence="1">D-inositol 3-phosphate glycosyltransferase</fullName>
    </recommendedName>
</protein>
<dbReference type="Proteomes" id="UP000433493">
    <property type="component" value="Unassembled WGS sequence"/>
</dbReference>
<organism evidence="5 6">
    <name type="scientific">Gulosibacter chungangensis</name>
    <dbReference type="NCBI Taxonomy" id="979746"/>
    <lineage>
        <taxon>Bacteria</taxon>
        <taxon>Bacillati</taxon>
        <taxon>Actinomycetota</taxon>
        <taxon>Actinomycetes</taxon>
        <taxon>Micrococcales</taxon>
        <taxon>Microbacteriaceae</taxon>
        <taxon>Gulosibacter</taxon>
    </lineage>
</organism>
<sequence>MRVLLLTHYFMPETGAPQRRWDSLIREFVAAGHEVAVMCPPPHHPTGQVSDRYKQYYRRGSAERAENGALVFRVGYLPHRGDLITRTVDHLASSLTSISRASKLIRRKKFVPDVIIATAPAIPTLIAGKALSKRFKIPLIVEMRDAWPDLVTHVSGLSGSSPIGFAKKLIHRYVTSLQRAATKVVTTTERFGSILENRGMGEVAVVRNGANLSRFTKLPPIDSDHQELRAVYLGTMGRSQGLDVVIRATKQLKDEGVPVQVRMIGSGHDRPALIALNEELGSPVEILPAVSPDQVASHYAWADTTLVTLRDWKPFEWTIPSKLYEVLSSGRHVTGILAGEGAEILSNAHGGAVVSPGDVEGLVAFWRDLAANRDQLNVGTSGRAWVQANVTYDRLASQYFEILEEVANTSATR</sequence>
<dbReference type="RefSeq" id="WP_158053399.1">
    <property type="nucleotide sequence ID" value="NZ_WBKB01000012.1"/>
</dbReference>
<keyword evidence="6" id="KW-1185">Reference proteome</keyword>
<proteinExistence type="predicted"/>
<evidence type="ECO:0000259" key="4">
    <source>
        <dbReference type="Pfam" id="PF13579"/>
    </source>
</evidence>
<dbReference type="GO" id="GO:1901137">
    <property type="term" value="P:carbohydrate derivative biosynthetic process"/>
    <property type="evidence" value="ECO:0007669"/>
    <property type="project" value="UniProtKB-ARBA"/>
</dbReference>
<dbReference type="PANTHER" id="PTHR45947">
    <property type="entry name" value="SULFOQUINOVOSYL TRANSFERASE SQD2"/>
    <property type="match status" value="1"/>
</dbReference>
<evidence type="ECO:0000256" key="1">
    <source>
        <dbReference type="ARBA" id="ARBA00021292"/>
    </source>
</evidence>
<dbReference type="EMBL" id="WBKB01000012">
    <property type="protein sequence ID" value="KAB1640838.1"/>
    <property type="molecule type" value="Genomic_DNA"/>
</dbReference>
<dbReference type="CDD" id="cd03794">
    <property type="entry name" value="GT4_WbuB-like"/>
    <property type="match status" value="1"/>
</dbReference>
<evidence type="ECO:0000256" key="2">
    <source>
        <dbReference type="ARBA" id="ARBA00022676"/>
    </source>
</evidence>
<evidence type="ECO:0000313" key="6">
    <source>
        <dbReference type="Proteomes" id="UP000433493"/>
    </source>
</evidence>
<dbReference type="Gene3D" id="3.40.50.2000">
    <property type="entry name" value="Glycogen Phosphorylase B"/>
    <property type="match status" value="2"/>
</dbReference>
<keyword evidence="3 5" id="KW-0808">Transferase</keyword>
<dbReference type="PANTHER" id="PTHR45947:SF3">
    <property type="entry name" value="SULFOQUINOVOSYL TRANSFERASE SQD2"/>
    <property type="match status" value="1"/>
</dbReference>
<dbReference type="OrthoDB" id="3180470at2"/>
<evidence type="ECO:0000256" key="3">
    <source>
        <dbReference type="ARBA" id="ARBA00022679"/>
    </source>
</evidence>
<dbReference type="InterPro" id="IPR050194">
    <property type="entry name" value="Glycosyltransferase_grp1"/>
</dbReference>
<evidence type="ECO:0000313" key="5">
    <source>
        <dbReference type="EMBL" id="KAB1640838.1"/>
    </source>
</evidence>
<dbReference type="SUPFAM" id="SSF53756">
    <property type="entry name" value="UDP-Glycosyltransferase/glycogen phosphorylase"/>
    <property type="match status" value="1"/>
</dbReference>
<name>A0A7J5B7E1_9MICO</name>